<gene>
    <name evidence="2" type="ORF">B0T18DRAFT_392644</name>
</gene>
<evidence type="ECO:0000313" key="2">
    <source>
        <dbReference type="EMBL" id="KAK0743963.1"/>
    </source>
</evidence>
<keyword evidence="3" id="KW-1185">Reference proteome</keyword>
<feature type="region of interest" description="Disordered" evidence="1">
    <location>
        <begin position="1"/>
        <end position="22"/>
    </location>
</feature>
<organism evidence="2 3">
    <name type="scientific">Schizothecium vesticola</name>
    <dbReference type="NCBI Taxonomy" id="314040"/>
    <lineage>
        <taxon>Eukaryota</taxon>
        <taxon>Fungi</taxon>
        <taxon>Dikarya</taxon>
        <taxon>Ascomycota</taxon>
        <taxon>Pezizomycotina</taxon>
        <taxon>Sordariomycetes</taxon>
        <taxon>Sordariomycetidae</taxon>
        <taxon>Sordariales</taxon>
        <taxon>Schizotheciaceae</taxon>
        <taxon>Schizothecium</taxon>
    </lineage>
</organism>
<dbReference type="Proteomes" id="UP001172155">
    <property type="component" value="Unassembled WGS sequence"/>
</dbReference>
<dbReference type="EMBL" id="JAUKUD010000005">
    <property type="protein sequence ID" value="KAK0743963.1"/>
    <property type="molecule type" value="Genomic_DNA"/>
</dbReference>
<dbReference type="AlphaFoldDB" id="A0AA40ER59"/>
<proteinExistence type="predicted"/>
<name>A0AA40ER59_9PEZI</name>
<comment type="caution">
    <text evidence="2">The sequence shown here is derived from an EMBL/GenBank/DDBJ whole genome shotgun (WGS) entry which is preliminary data.</text>
</comment>
<protein>
    <submittedName>
        <fullName evidence="2">Uncharacterized protein</fullName>
    </submittedName>
</protein>
<evidence type="ECO:0000256" key="1">
    <source>
        <dbReference type="SAM" id="MobiDB-lite"/>
    </source>
</evidence>
<reference evidence="2" key="1">
    <citation type="submission" date="2023-06" db="EMBL/GenBank/DDBJ databases">
        <title>Genome-scale phylogeny and comparative genomics of the fungal order Sordariales.</title>
        <authorList>
            <consortium name="Lawrence Berkeley National Laboratory"/>
            <person name="Hensen N."/>
            <person name="Bonometti L."/>
            <person name="Westerberg I."/>
            <person name="Brannstrom I.O."/>
            <person name="Guillou S."/>
            <person name="Cros-Aarteil S."/>
            <person name="Calhoun S."/>
            <person name="Haridas S."/>
            <person name="Kuo A."/>
            <person name="Mondo S."/>
            <person name="Pangilinan J."/>
            <person name="Riley R."/>
            <person name="LaButti K."/>
            <person name="Andreopoulos B."/>
            <person name="Lipzen A."/>
            <person name="Chen C."/>
            <person name="Yanf M."/>
            <person name="Daum C."/>
            <person name="Ng V."/>
            <person name="Clum A."/>
            <person name="Steindorff A."/>
            <person name="Ohm R."/>
            <person name="Martin F."/>
            <person name="Silar P."/>
            <person name="Natvig D."/>
            <person name="Lalanne C."/>
            <person name="Gautier V."/>
            <person name="Ament-velasquez S.L."/>
            <person name="Kruys A."/>
            <person name="Hutchinson M.I."/>
            <person name="Powell A.J."/>
            <person name="Barry K."/>
            <person name="Miller A.N."/>
            <person name="Grigoriev I.V."/>
            <person name="Debuchy R."/>
            <person name="Gladieux P."/>
            <person name="Thoren M.H."/>
            <person name="Johannesson H."/>
        </authorList>
    </citation>
    <scope>NUCLEOTIDE SEQUENCE</scope>
    <source>
        <strain evidence="2">SMH3187-1</strain>
    </source>
</reference>
<feature type="region of interest" description="Disordered" evidence="1">
    <location>
        <begin position="42"/>
        <end position="102"/>
    </location>
</feature>
<evidence type="ECO:0000313" key="3">
    <source>
        <dbReference type="Proteomes" id="UP001172155"/>
    </source>
</evidence>
<sequence>MHLDQLIATRHEDGGIQSPGDIESDMCVEVDEVDLGVTVAESEPEFSDESGAWAVNGDMDSNDPNWDTLAPLDEKPDYSDREPIDDDVLVTDGNSQHDYSEPSVMMNLDEGSFHILLAMEELSLLPGREPEPLTLERSMLQRWLDKRTMGVSGVYTAGGDSQSEVSGERV</sequence>
<feature type="compositionally biased region" description="Basic and acidic residues" evidence="1">
    <location>
        <begin position="72"/>
        <end position="82"/>
    </location>
</feature>
<feature type="compositionally biased region" description="Basic and acidic residues" evidence="1">
    <location>
        <begin position="1"/>
        <end position="14"/>
    </location>
</feature>
<accession>A0AA40ER59</accession>